<dbReference type="InterPro" id="IPR036909">
    <property type="entry name" value="Cyt_c-like_dom_sf"/>
</dbReference>
<dbReference type="PROSITE" id="PS51007">
    <property type="entry name" value="CYTC"/>
    <property type="match status" value="2"/>
</dbReference>
<dbReference type="InterPro" id="IPR026259">
    <property type="entry name" value="MauG/Cytc_peroxidase"/>
</dbReference>
<dbReference type="InterPro" id="IPR009056">
    <property type="entry name" value="Cyt_c-like_dom"/>
</dbReference>
<dbReference type="PIRSF" id="PIRSF000294">
    <property type="entry name" value="Cytochrome-c_peroxidase"/>
    <property type="match status" value="1"/>
</dbReference>
<sequence length="398" mass="42975">MKLFSLLTTLAAACFAATAGADVPVLPGAGNLSTKAQLGQQLFFDTNLSEPAGQACATCHDPAFAFTDPDKNSPTSQGVLSNLQGNRNTPTAMYSGYAPAFYYDRASGLYLGGQFLDGRAATLEDQAKGPFLNPVEMANPDSATVVSKVRSAAYAAMFDTVYGNGALDDVDLAYDRIADAIAEFERSPVFNRFTSKYDFYLFGKAKFTAQEKRGLQLFEAGNKGNCAACHPNRPLADGTPPLFTDHSYDNLGVPKNPANLFYTLGAELNPEGATFIDEGLGGRLHLNAELGKIKVPTLRNVAVTGPYMHNGYFKTLRGAVELYSNRDIKKRCGNTLTLEATALSKKCWPAPEENTNVNHAELGALNLKKKEVDDLVAFLKTLTDGYKSESPWPYKAPK</sequence>
<keyword evidence="6" id="KW-0560">Oxidoreductase</keyword>
<dbReference type="InterPro" id="IPR004852">
    <property type="entry name" value="Di-haem_cyt_c_peroxidsae"/>
</dbReference>
<evidence type="ECO:0000256" key="2">
    <source>
        <dbReference type="ARBA" id="ARBA00022617"/>
    </source>
</evidence>
<protein>
    <submittedName>
        <fullName evidence="12">Cytochrome-c peroxidase</fullName>
    </submittedName>
</protein>
<keyword evidence="13" id="KW-1185">Reference proteome</keyword>
<accession>A0A177N1Y2</accession>
<dbReference type="AlphaFoldDB" id="A0A177N1Y2"/>
<dbReference type="InterPro" id="IPR051395">
    <property type="entry name" value="Cytochrome_c_Peroxidase/MauG"/>
</dbReference>
<dbReference type="GO" id="GO:0004130">
    <property type="term" value="F:cytochrome-c peroxidase activity"/>
    <property type="evidence" value="ECO:0007669"/>
    <property type="project" value="TreeGrafter"/>
</dbReference>
<dbReference type="Proteomes" id="UP000077628">
    <property type="component" value="Unassembled WGS sequence"/>
</dbReference>
<dbReference type="GO" id="GO:0042597">
    <property type="term" value="C:periplasmic space"/>
    <property type="evidence" value="ECO:0007669"/>
    <property type="project" value="UniProtKB-SubCell"/>
</dbReference>
<feature type="binding site" description="covalent" evidence="8">
    <location>
        <position position="56"/>
    </location>
    <ligand>
        <name>heme c</name>
        <dbReference type="ChEBI" id="CHEBI:61717"/>
        <label>1</label>
    </ligand>
</feature>
<evidence type="ECO:0000256" key="3">
    <source>
        <dbReference type="ARBA" id="ARBA00022723"/>
    </source>
</evidence>
<evidence type="ECO:0000256" key="7">
    <source>
        <dbReference type="ARBA" id="ARBA00023004"/>
    </source>
</evidence>
<keyword evidence="7 9" id="KW-0408">Iron</keyword>
<evidence type="ECO:0000256" key="6">
    <source>
        <dbReference type="ARBA" id="ARBA00023002"/>
    </source>
</evidence>
<evidence type="ECO:0000256" key="9">
    <source>
        <dbReference type="PIRSR" id="PIRSR000294-2"/>
    </source>
</evidence>
<dbReference type="GO" id="GO:0009055">
    <property type="term" value="F:electron transfer activity"/>
    <property type="evidence" value="ECO:0007669"/>
    <property type="project" value="InterPro"/>
</dbReference>
<evidence type="ECO:0000256" key="4">
    <source>
        <dbReference type="ARBA" id="ARBA00022729"/>
    </source>
</evidence>
<comment type="subcellular location">
    <subcellularLocation>
        <location evidence="1">Periplasm</location>
    </subcellularLocation>
</comment>
<evidence type="ECO:0000259" key="11">
    <source>
        <dbReference type="PROSITE" id="PS51007"/>
    </source>
</evidence>
<comment type="cofactor">
    <cofactor evidence="8">
        <name>heme</name>
        <dbReference type="ChEBI" id="CHEBI:30413"/>
    </cofactor>
    <text evidence="8">Binds 2 heme groups.</text>
</comment>
<proteinExistence type="predicted"/>
<evidence type="ECO:0000256" key="10">
    <source>
        <dbReference type="SAM" id="SignalP"/>
    </source>
</evidence>
<evidence type="ECO:0000313" key="12">
    <source>
        <dbReference type="EMBL" id="OAI11169.1"/>
    </source>
</evidence>
<dbReference type="OrthoDB" id="9805202at2"/>
<feature type="chain" id="PRO_5008068687" evidence="10">
    <location>
        <begin position="22"/>
        <end position="398"/>
    </location>
</feature>
<keyword evidence="5" id="KW-0574">Periplasm</keyword>
<dbReference type="GO" id="GO:0020037">
    <property type="term" value="F:heme binding"/>
    <property type="evidence" value="ECO:0007669"/>
    <property type="project" value="InterPro"/>
</dbReference>
<reference evidence="13" key="1">
    <citation type="submission" date="2016-03" db="EMBL/GenBank/DDBJ databases">
        <authorList>
            <person name="Heylen K."/>
            <person name="De Vos P."/>
            <person name="Vekeman B."/>
        </authorList>
    </citation>
    <scope>NUCLEOTIDE SEQUENCE [LARGE SCALE GENOMIC DNA]</scope>
    <source>
        <strain evidence="13">R-45383</strain>
    </source>
</reference>
<evidence type="ECO:0000313" key="13">
    <source>
        <dbReference type="Proteomes" id="UP000077628"/>
    </source>
</evidence>
<feature type="domain" description="Cytochrome c" evidence="11">
    <location>
        <begin position="209"/>
        <end position="383"/>
    </location>
</feature>
<dbReference type="Pfam" id="PF03150">
    <property type="entry name" value="CCP_MauG"/>
    <property type="match status" value="1"/>
</dbReference>
<keyword evidence="4 10" id="KW-0732">Signal</keyword>
<feature type="signal peptide" evidence="10">
    <location>
        <begin position="1"/>
        <end position="21"/>
    </location>
</feature>
<keyword evidence="2 8" id="KW-0349">Heme</keyword>
<organism evidence="12 13">
    <name type="scientific">Methylomonas koyamae</name>
    <dbReference type="NCBI Taxonomy" id="702114"/>
    <lineage>
        <taxon>Bacteria</taxon>
        <taxon>Pseudomonadati</taxon>
        <taxon>Pseudomonadota</taxon>
        <taxon>Gammaproteobacteria</taxon>
        <taxon>Methylococcales</taxon>
        <taxon>Methylococcaceae</taxon>
        <taxon>Methylomonas</taxon>
    </lineage>
</organism>
<evidence type="ECO:0000256" key="8">
    <source>
        <dbReference type="PIRSR" id="PIRSR000294-1"/>
    </source>
</evidence>
<comment type="caution">
    <text evidence="12">The sequence shown here is derived from an EMBL/GenBank/DDBJ whole genome shotgun (WGS) entry which is preliminary data.</text>
</comment>
<keyword evidence="12" id="KW-0575">Peroxidase</keyword>
<evidence type="ECO:0000256" key="1">
    <source>
        <dbReference type="ARBA" id="ARBA00004418"/>
    </source>
</evidence>
<feature type="binding site" description="axial binding residue" evidence="9">
    <location>
        <position position="230"/>
    </location>
    <ligand>
        <name>heme c</name>
        <dbReference type="ChEBI" id="CHEBI:61717"/>
        <label>2</label>
    </ligand>
    <ligandPart>
        <name>Fe</name>
        <dbReference type="ChEBI" id="CHEBI:18248"/>
    </ligandPart>
</feature>
<dbReference type="STRING" id="702114.A1355_16425"/>
<dbReference type="SUPFAM" id="SSF46626">
    <property type="entry name" value="Cytochrome c"/>
    <property type="match status" value="2"/>
</dbReference>
<comment type="PTM">
    <text evidence="8">Binds 2 heme groups per subunit.</text>
</comment>
<feature type="binding site" description="covalent" evidence="8">
    <location>
        <position position="226"/>
    </location>
    <ligand>
        <name>heme c</name>
        <dbReference type="ChEBI" id="CHEBI:61717"/>
        <label>2</label>
    </ligand>
</feature>
<dbReference type="PANTHER" id="PTHR30600:SF10">
    <property type="entry name" value="BLL6722 PROTEIN"/>
    <property type="match status" value="1"/>
</dbReference>
<dbReference type="Gene3D" id="1.10.760.10">
    <property type="entry name" value="Cytochrome c-like domain"/>
    <property type="match status" value="2"/>
</dbReference>
<dbReference type="GO" id="GO:0046872">
    <property type="term" value="F:metal ion binding"/>
    <property type="evidence" value="ECO:0007669"/>
    <property type="project" value="UniProtKB-KW"/>
</dbReference>
<feature type="binding site" description="covalent" evidence="8">
    <location>
        <position position="229"/>
    </location>
    <ligand>
        <name>heme c</name>
        <dbReference type="ChEBI" id="CHEBI:61717"/>
        <label>2</label>
    </ligand>
</feature>
<keyword evidence="3 9" id="KW-0479">Metal-binding</keyword>
<gene>
    <name evidence="12" type="ORF">A1355_16425</name>
</gene>
<feature type="binding site" description="covalent" evidence="8">
    <location>
        <position position="59"/>
    </location>
    <ligand>
        <name>heme c</name>
        <dbReference type="ChEBI" id="CHEBI:61717"/>
        <label>1</label>
    </ligand>
</feature>
<feature type="binding site" description="axial binding residue" evidence="9">
    <location>
        <position position="60"/>
    </location>
    <ligand>
        <name>heme c</name>
        <dbReference type="ChEBI" id="CHEBI:61717"/>
        <label>1</label>
    </ligand>
    <ligandPart>
        <name>Fe</name>
        <dbReference type="ChEBI" id="CHEBI:18248"/>
    </ligandPart>
</feature>
<name>A0A177N1Y2_9GAMM</name>
<evidence type="ECO:0000256" key="5">
    <source>
        <dbReference type="ARBA" id="ARBA00022764"/>
    </source>
</evidence>
<dbReference type="RefSeq" id="WP_064031829.1">
    <property type="nucleotide sequence ID" value="NZ_LUUK01000234.1"/>
</dbReference>
<dbReference type="PANTHER" id="PTHR30600">
    <property type="entry name" value="CYTOCHROME C PEROXIDASE-RELATED"/>
    <property type="match status" value="1"/>
</dbReference>
<dbReference type="EMBL" id="LUUK01000234">
    <property type="protein sequence ID" value="OAI11169.1"/>
    <property type="molecule type" value="Genomic_DNA"/>
</dbReference>
<feature type="domain" description="Cytochrome c" evidence="11">
    <location>
        <begin position="34"/>
        <end position="153"/>
    </location>
</feature>